<sequence length="184" mass="21068">MKEQLVALIAESSLLLIAAENLALTHEDIVKWADAKIANIEFPPDWLIALSLLDSTHMEDYHSVLRPVAHLHESNADHAIAFVLNAYRSGTRSLHDTLTGLWKIWCGPDNRYETEFFPSSFENILIQWDCLDDLSQIPPELVTRCDEEFAKYRSEHSETMSAAEEFLRKIKNNSQQIDEDPTLD</sequence>
<evidence type="ECO:0000313" key="1">
    <source>
        <dbReference type="EMBL" id="MBK1882660.1"/>
    </source>
</evidence>
<dbReference type="EMBL" id="JAENIJ010000012">
    <property type="protein sequence ID" value="MBK1882660.1"/>
    <property type="molecule type" value="Genomic_DNA"/>
</dbReference>
<keyword evidence="2" id="KW-1185">Reference proteome</keyword>
<accession>A0A934S7E3</accession>
<dbReference type="AlphaFoldDB" id="A0A934S7E3"/>
<evidence type="ECO:0000313" key="2">
    <source>
        <dbReference type="Proteomes" id="UP000603141"/>
    </source>
</evidence>
<dbReference type="Proteomes" id="UP000603141">
    <property type="component" value="Unassembled WGS sequence"/>
</dbReference>
<name>A0A934S7E3_9BACT</name>
<organism evidence="1 2">
    <name type="scientific">Luteolibacter pohnpeiensis</name>
    <dbReference type="NCBI Taxonomy" id="454153"/>
    <lineage>
        <taxon>Bacteria</taxon>
        <taxon>Pseudomonadati</taxon>
        <taxon>Verrucomicrobiota</taxon>
        <taxon>Verrucomicrobiia</taxon>
        <taxon>Verrucomicrobiales</taxon>
        <taxon>Verrucomicrobiaceae</taxon>
        <taxon>Luteolibacter</taxon>
    </lineage>
</organism>
<protein>
    <submittedName>
        <fullName evidence="1">Uncharacterized protein</fullName>
    </submittedName>
</protein>
<reference evidence="1" key="1">
    <citation type="submission" date="2021-01" db="EMBL/GenBank/DDBJ databases">
        <title>Modified the classification status of verrucomicrobia.</title>
        <authorList>
            <person name="Feng X."/>
        </authorList>
    </citation>
    <scope>NUCLEOTIDE SEQUENCE</scope>
    <source>
        <strain evidence="1">KCTC 22041</strain>
    </source>
</reference>
<dbReference type="RefSeq" id="WP_200270001.1">
    <property type="nucleotide sequence ID" value="NZ_JAENIJ010000012.1"/>
</dbReference>
<gene>
    <name evidence="1" type="ORF">JIN85_09545</name>
</gene>
<proteinExistence type="predicted"/>
<comment type="caution">
    <text evidence="1">The sequence shown here is derived from an EMBL/GenBank/DDBJ whole genome shotgun (WGS) entry which is preliminary data.</text>
</comment>